<keyword evidence="3" id="KW-0843">Virulence</keyword>
<dbReference type="AlphaFoldDB" id="A0A8J3HNW9"/>
<evidence type="ECO:0000256" key="1">
    <source>
        <dbReference type="ARBA" id="ARBA00006135"/>
    </source>
</evidence>
<dbReference type="EMBL" id="BNGU01000009">
    <property type="protein sequence ID" value="GHM59334.1"/>
    <property type="molecule type" value="Genomic_DNA"/>
</dbReference>
<gene>
    <name evidence="5" type="ORF">sL5_03270</name>
</gene>
<dbReference type="Proteomes" id="UP000637906">
    <property type="component" value="Unassembled WGS sequence"/>
</dbReference>
<proteinExistence type="inferred from homology"/>
<evidence type="ECO:0000313" key="6">
    <source>
        <dbReference type="Proteomes" id="UP000637906"/>
    </source>
</evidence>
<evidence type="ECO:0000313" key="5">
    <source>
        <dbReference type="EMBL" id="GHM59334.1"/>
    </source>
</evidence>
<dbReference type="Pfam" id="PF03524">
    <property type="entry name" value="CagX"/>
    <property type="match status" value="1"/>
</dbReference>
<dbReference type="NCBIfam" id="TIGR02781">
    <property type="entry name" value="VirB9"/>
    <property type="match status" value="1"/>
</dbReference>
<keyword evidence="6" id="KW-1185">Reference proteome</keyword>
<feature type="signal peptide" evidence="4">
    <location>
        <begin position="1"/>
        <end position="20"/>
    </location>
</feature>
<dbReference type="InterPro" id="IPR010258">
    <property type="entry name" value="Conjugal_tfr_TrbG/VirB9/CagX"/>
</dbReference>
<comment type="caution">
    <text evidence="5">The sequence shown here is derived from an EMBL/GenBank/DDBJ whole genome shotgun (WGS) entry which is preliminary data.</text>
</comment>
<sequence>MSFYKILLSFCLFVSTGISAAIALNRDVPIAVDSRVKTFVYSPNEVFTVVLSHGYHSYIEFDEGELVQTIAMGDSVSWKVRNIGNRLFIMPVEPNGKTNMIVITSKRRSYVFDIICKADLTKQISQNYDFSAERDLSYIIRFYYPKNENEFDYDKPTATTPVEMHYSEEKLDKIIETNNTKLNYIYNAGENSDDIVPSELFDDGSLTYFKFKDDNIPKIFIKDKKGNEMPCKMLSFNDYIVIKGVHKRLLMRYKSKYVEVVNNS</sequence>
<dbReference type="InterPro" id="IPR014148">
    <property type="entry name" value="VirB9"/>
</dbReference>
<evidence type="ECO:0000256" key="2">
    <source>
        <dbReference type="ARBA" id="ARBA00022729"/>
    </source>
</evidence>
<dbReference type="Gene3D" id="2.60.40.2500">
    <property type="match status" value="1"/>
</dbReference>
<evidence type="ECO:0000256" key="4">
    <source>
        <dbReference type="SAM" id="SignalP"/>
    </source>
</evidence>
<evidence type="ECO:0008006" key="7">
    <source>
        <dbReference type="Google" id="ProtNLM"/>
    </source>
</evidence>
<dbReference type="InterPro" id="IPR033645">
    <property type="entry name" value="VirB9/CagX/TrbG_C"/>
</dbReference>
<dbReference type="CDD" id="cd06911">
    <property type="entry name" value="VirB9_CagX_TrbG"/>
    <property type="match status" value="1"/>
</dbReference>
<protein>
    <recommendedName>
        <fullName evidence="7">P-type conjugative transfer protein VirB9</fullName>
    </recommendedName>
</protein>
<feature type="chain" id="PRO_5035284224" description="P-type conjugative transfer protein VirB9" evidence="4">
    <location>
        <begin position="21"/>
        <end position="264"/>
    </location>
</feature>
<name>A0A8J3HNW9_9RICK</name>
<accession>A0A8J3HNW9</accession>
<keyword evidence="2 4" id="KW-0732">Signal</keyword>
<comment type="similarity">
    <text evidence="1">Belongs to the TrbG/VirB9 family.</text>
</comment>
<dbReference type="InterPro" id="IPR038161">
    <property type="entry name" value="VirB9/CagX/TrbG_C_sf"/>
</dbReference>
<reference evidence="5 6" key="1">
    <citation type="journal article" date="2021" name="Microb. Ecol.">
        <title>Candidatus Mesenet longicola: Novel Endosymbionts of Brontispa longissima that Induce Cytoplasmic Incompatibility.</title>
        <authorList>
            <person name="Takano S."/>
            <person name="Gotoh Y."/>
            <person name="Hayashi T."/>
        </authorList>
    </citation>
    <scope>NUCLEOTIDE SEQUENCE [LARGE SCALE GENOMIC DNA]</scope>
    <source>
        <strain evidence="5">L5</strain>
    </source>
</reference>
<evidence type="ECO:0000256" key="3">
    <source>
        <dbReference type="ARBA" id="ARBA00023026"/>
    </source>
</evidence>
<organism evidence="5 6">
    <name type="scientific">Candidatus Mesenet longicola</name>
    <dbReference type="NCBI Taxonomy" id="1892558"/>
    <lineage>
        <taxon>Bacteria</taxon>
        <taxon>Pseudomonadati</taxon>
        <taxon>Pseudomonadota</taxon>
        <taxon>Alphaproteobacteria</taxon>
        <taxon>Rickettsiales</taxon>
        <taxon>Anaplasmataceae</taxon>
        <taxon>Candidatus Mesenet</taxon>
    </lineage>
</organism>